<feature type="chain" id="PRO_5045458021" evidence="1">
    <location>
        <begin position="35"/>
        <end position="514"/>
    </location>
</feature>
<dbReference type="Pfam" id="PF21167">
    <property type="entry name" value="DUF6851"/>
    <property type="match status" value="1"/>
</dbReference>
<feature type="domain" description="Vanadium-dependent haloperoxidase NapH1-like second helical-bundle" evidence="3">
    <location>
        <begin position="339"/>
        <end position="513"/>
    </location>
</feature>
<feature type="domain" description="DUF6851" evidence="2">
    <location>
        <begin position="74"/>
        <end position="201"/>
    </location>
</feature>
<evidence type="ECO:0000259" key="3">
    <source>
        <dbReference type="Pfam" id="PF22778"/>
    </source>
</evidence>
<dbReference type="InterPro" id="IPR049283">
    <property type="entry name" value="DUF6851"/>
</dbReference>
<evidence type="ECO:0000313" key="4">
    <source>
        <dbReference type="EMBL" id="MFD1150034.1"/>
    </source>
</evidence>
<gene>
    <name evidence="4" type="ORF">ACFQ3T_23120</name>
</gene>
<feature type="signal peptide" evidence="1">
    <location>
        <begin position="1"/>
        <end position="34"/>
    </location>
</feature>
<sequence>MSPDNRRRRLRSTLTPVALAAALTASVFTPVAGAEGGTVPAGDNVIIQWDQALMEAVKVGKLGPPHVARAIGILHTCTYDAWAAYDGRATGTRYGSQLRRPLAERTLANKSKAISYAGYLALKDLYPASKPAFDQLMVKLGYDPATVPGGPTSPAAIGTKACQAVLDFRHRDGANQLGDLNGGAPYSDYTGWTPRNDPMDIFAFDPATVRDPNGYQPLIHPTKNGPTITDGFVGAQWGKIKLLAVQGLPEAWQDSVQKRILEELRRSKTPGPAPYGSPEYLEQAQDLIEISANLTEEQKAIAEYWADGAGTVTPAGHWMVLTQDVSRRDRNTLDEDAKLFFAMGNAQADAAVACWYVKRYYDYVRPITAVRYLFQDQEIAAWGGPDRGTVTIDGSAWRPYQEDTFPTPPFSEYVSGHSTFSFAAAEVFRRFTGSDQFGMSTTIQPGQLTFEHNLPSSPITLSWPTFSDAAAQVGISRRYGGIHFTDGDLHGRALGSSIGQVTWNTANLYINGHA</sequence>
<reference evidence="5" key="1">
    <citation type="journal article" date="2019" name="Int. J. Syst. Evol. Microbiol.">
        <title>The Global Catalogue of Microorganisms (GCM) 10K type strain sequencing project: providing services to taxonomists for standard genome sequencing and annotation.</title>
        <authorList>
            <consortium name="The Broad Institute Genomics Platform"/>
            <consortium name="The Broad Institute Genome Sequencing Center for Infectious Disease"/>
            <person name="Wu L."/>
            <person name="Ma J."/>
        </authorList>
    </citation>
    <scope>NUCLEOTIDE SEQUENCE [LARGE SCALE GENOMIC DNA]</scope>
    <source>
        <strain evidence="5">CCUG 60214</strain>
    </source>
</reference>
<comment type="caution">
    <text evidence="4">The sequence shown here is derived from an EMBL/GenBank/DDBJ whole genome shotgun (WGS) entry which is preliminary data.</text>
</comment>
<dbReference type="RefSeq" id="WP_380725761.1">
    <property type="nucleotide sequence ID" value="NZ_JBHTLK010000136.1"/>
</dbReference>
<dbReference type="InterPro" id="IPR052559">
    <property type="entry name" value="V-haloperoxidase"/>
</dbReference>
<keyword evidence="1" id="KW-0732">Signal</keyword>
<evidence type="ECO:0000256" key="1">
    <source>
        <dbReference type="SAM" id="SignalP"/>
    </source>
</evidence>
<dbReference type="PANTHER" id="PTHR34599">
    <property type="entry name" value="PEROXIDASE-RELATED"/>
    <property type="match status" value="1"/>
</dbReference>
<evidence type="ECO:0000313" key="5">
    <source>
        <dbReference type="Proteomes" id="UP001597168"/>
    </source>
</evidence>
<dbReference type="Proteomes" id="UP001597168">
    <property type="component" value="Unassembled WGS sequence"/>
</dbReference>
<protein>
    <submittedName>
        <fullName evidence="4">Vanadium-dependent haloperoxidase</fullName>
        <ecNumber evidence="4">1.11.1.-</ecNumber>
    </submittedName>
</protein>
<keyword evidence="5" id="KW-1185">Reference proteome</keyword>
<proteinExistence type="predicted"/>
<dbReference type="Gene3D" id="1.20.144.10">
    <property type="entry name" value="Phosphatidic acid phosphatase type 2/haloperoxidase"/>
    <property type="match status" value="1"/>
</dbReference>
<dbReference type="GO" id="GO:0004601">
    <property type="term" value="F:peroxidase activity"/>
    <property type="evidence" value="ECO:0007669"/>
    <property type="project" value="UniProtKB-KW"/>
</dbReference>
<dbReference type="CDD" id="cd03398">
    <property type="entry name" value="PAP2_haloperoxidase"/>
    <property type="match status" value="1"/>
</dbReference>
<organism evidence="4 5">
    <name type="scientific">Saccharothrix hoggarensis</name>
    <dbReference type="NCBI Taxonomy" id="913853"/>
    <lineage>
        <taxon>Bacteria</taxon>
        <taxon>Bacillati</taxon>
        <taxon>Actinomycetota</taxon>
        <taxon>Actinomycetes</taxon>
        <taxon>Pseudonocardiales</taxon>
        <taxon>Pseudonocardiaceae</taxon>
        <taxon>Saccharothrix</taxon>
    </lineage>
</organism>
<dbReference type="PANTHER" id="PTHR34599:SF2">
    <property type="entry name" value="TRAF-TYPE DOMAIN-CONTAINING PROTEIN"/>
    <property type="match status" value="1"/>
</dbReference>
<dbReference type="EC" id="1.11.1.-" evidence="4"/>
<dbReference type="Pfam" id="PF22778">
    <property type="entry name" value="VCPO_2nd"/>
    <property type="match status" value="1"/>
</dbReference>
<dbReference type="InterPro" id="IPR006311">
    <property type="entry name" value="TAT_signal"/>
</dbReference>
<dbReference type="EMBL" id="JBHTLK010000136">
    <property type="protein sequence ID" value="MFD1150034.1"/>
    <property type="molecule type" value="Genomic_DNA"/>
</dbReference>
<dbReference type="InterPro" id="IPR055161">
    <property type="entry name" value="NapH1-like_2nd"/>
</dbReference>
<dbReference type="PROSITE" id="PS51318">
    <property type="entry name" value="TAT"/>
    <property type="match status" value="1"/>
</dbReference>
<name>A0ABW3QZ72_9PSEU</name>
<evidence type="ECO:0000259" key="2">
    <source>
        <dbReference type="Pfam" id="PF21167"/>
    </source>
</evidence>
<dbReference type="InterPro" id="IPR036938">
    <property type="entry name" value="PAP2/HPO_sf"/>
</dbReference>
<dbReference type="Gene3D" id="1.10.606.10">
    <property type="entry name" value="Vanadium-containing Chloroperoxidase, domain 2"/>
    <property type="match status" value="1"/>
</dbReference>
<keyword evidence="4" id="KW-0560">Oxidoreductase</keyword>
<dbReference type="SUPFAM" id="SSF48317">
    <property type="entry name" value="Acid phosphatase/Vanadium-dependent haloperoxidase"/>
    <property type="match status" value="1"/>
</dbReference>
<keyword evidence="4" id="KW-0575">Peroxidase</keyword>
<accession>A0ABW3QZ72</accession>
<dbReference type="InterPro" id="IPR016119">
    <property type="entry name" value="Br/Cl_peroxidase_C"/>
</dbReference>